<reference evidence="1 2" key="1">
    <citation type="submission" date="2024-01" db="EMBL/GenBank/DDBJ databases">
        <title>The genomes of 5 underutilized Papilionoideae crops provide insights into root nodulation and disease resistanc.</title>
        <authorList>
            <person name="Yuan L."/>
        </authorList>
    </citation>
    <scope>NUCLEOTIDE SEQUENCE [LARGE SCALE GENOMIC DNA]</scope>
    <source>
        <strain evidence="1">ZHUSHIDOU_FW_LH</strain>
        <tissue evidence="1">Leaf</tissue>
    </source>
</reference>
<name>A0AAN9EEJ2_CROPI</name>
<dbReference type="AlphaFoldDB" id="A0AAN9EEJ2"/>
<dbReference type="EMBL" id="JAYWIO010000006">
    <property type="protein sequence ID" value="KAK7255778.1"/>
    <property type="molecule type" value="Genomic_DNA"/>
</dbReference>
<dbReference type="Proteomes" id="UP001372338">
    <property type="component" value="Unassembled WGS sequence"/>
</dbReference>
<sequence length="108" mass="12204">MSYLYSNCCSTAIQYNETKISILAFVQQLLLHHLSGSDTVKEGSYTLKQRTIDHKRYTILIFNHCDLARGMSGPRLYEKPLTGGTHVSLLSVVPTRTEPIGHPQKVVW</sequence>
<gene>
    <name evidence="1" type="ORF">RIF29_29197</name>
</gene>
<evidence type="ECO:0000313" key="2">
    <source>
        <dbReference type="Proteomes" id="UP001372338"/>
    </source>
</evidence>
<protein>
    <submittedName>
        <fullName evidence="1">Uncharacterized protein</fullName>
    </submittedName>
</protein>
<proteinExistence type="predicted"/>
<organism evidence="1 2">
    <name type="scientific">Crotalaria pallida</name>
    <name type="common">Smooth rattlebox</name>
    <name type="synonym">Crotalaria striata</name>
    <dbReference type="NCBI Taxonomy" id="3830"/>
    <lineage>
        <taxon>Eukaryota</taxon>
        <taxon>Viridiplantae</taxon>
        <taxon>Streptophyta</taxon>
        <taxon>Embryophyta</taxon>
        <taxon>Tracheophyta</taxon>
        <taxon>Spermatophyta</taxon>
        <taxon>Magnoliopsida</taxon>
        <taxon>eudicotyledons</taxon>
        <taxon>Gunneridae</taxon>
        <taxon>Pentapetalae</taxon>
        <taxon>rosids</taxon>
        <taxon>fabids</taxon>
        <taxon>Fabales</taxon>
        <taxon>Fabaceae</taxon>
        <taxon>Papilionoideae</taxon>
        <taxon>50 kb inversion clade</taxon>
        <taxon>genistoids sensu lato</taxon>
        <taxon>core genistoids</taxon>
        <taxon>Crotalarieae</taxon>
        <taxon>Crotalaria</taxon>
    </lineage>
</organism>
<accession>A0AAN9EEJ2</accession>
<keyword evidence="2" id="KW-1185">Reference proteome</keyword>
<evidence type="ECO:0000313" key="1">
    <source>
        <dbReference type="EMBL" id="KAK7255778.1"/>
    </source>
</evidence>
<comment type="caution">
    <text evidence="1">The sequence shown here is derived from an EMBL/GenBank/DDBJ whole genome shotgun (WGS) entry which is preliminary data.</text>
</comment>